<organism evidence="6 7">
    <name type="scientific">Pseudovibrio denitrificans</name>
    <dbReference type="NCBI Taxonomy" id="258256"/>
    <lineage>
        <taxon>Bacteria</taxon>
        <taxon>Pseudomonadati</taxon>
        <taxon>Pseudomonadota</taxon>
        <taxon>Alphaproteobacteria</taxon>
        <taxon>Hyphomicrobiales</taxon>
        <taxon>Stappiaceae</taxon>
        <taxon>Pseudovibrio</taxon>
    </lineage>
</organism>
<dbReference type="InterPro" id="IPR027417">
    <property type="entry name" value="P-loop_NTPase"/>
</dbReference>
<evidence type="ECO:0000256" key="1">
    <source>
        <dbReference type="ARBA" id="ARBA00022737"/>
    </source>
</evidence>
<dbReference type="EMBL" id="FPBD01000008">
    <property type="protein sequence ID" value="SFU09958.1"/>
    <property type="molecule type" value="Genomic_DNA"/>
</dbReference>
<gene>
    <name evidence="6" type="ORF">SAMN05444141_108216</name>
</gene>
<accession>A0A1I7DE51</accession>
<name>A0A1I7DE51_9HYPH</name>
<keyword evidence="3" id="KW-0067">ATP-binding</keyword>
<dbReference type="Pfam" id="PF00005">
    <property type="entry name" value="ABC_tran"/>
    <property type="match status" value="2"/>
</dbReference>
<dbReference type="Gene3D" id="3.40.50.300">
    <property type="entry name" value="P-loop containing nucleotide triphosphate hydrolases"/>
    <property type="match status" value="2"/>
</dbReference>
<keyword evidence="7" id="KW-1185">Reference proteome</keyword>
<dbReference type="InterPro" id="IPR003593">
    <property type="entry name" value="AAA+_ATPase"/>
</dbReference>
<evidence type="ECO:0000313" key="7">
    <source>
        <dbReference type="Proteomes" id="UP000183371"/>
    </source>
</evidence>
<dbReference type="Proteomes" id="UP000183371">
    <property type="component" value="Unassembled WGS sequence"/>
</dbReference>
<dbReference type="FunFam" id="3.40.50.300:FF:001320">
    <property type="entry name" value="Heme ABC transporter ATP-binding protein"/>
    <property type="match status" value="1"/>
</dbReference>
<dbReference type="SUPFAM" id="SSF52540">
    <property type="entry name" value="P-loop containing nucleoside triphosphate hydrolases"/>
    <property type="match status" value="2"/>
</dbReference>
<proteinExistence type="predicted"/>
<feature type="coiled-coil region" evidence="4">
    <location>
        <begin position="223"/>
        <end position="257"/>
    </location>
</feature>
<evidence type="ECO:0000256" key="3">
    <source>
        <dbReference type="ARBA" id="ARBA00022840"/>
    </source>
</evidence>
<dbReference type="AlphaFoldDB" id="A0A1I7DE51"/>
<dbReference type="InterPro" id="IPR050611">
    <property type="entry name" value="ABCF"/>
</dbReference>
<dbReference type="PROSITE" id="PS50893">
    <property type="entry name" value="ABC_TRANSPORTER_2"/>
    <property type="match status" value="1"/>
</dbReference>
<dbReference type="RefSeq" id="WP_054783759.1">
    <property type="nucleotide sequence ID" value="NZ_FPBD01000008.1"/>
</dbReference>
<dbReference type="GO" id="GO:0016887">
    <property type="term" value="F:ATP hydrolysis activity"/>
    <property type="evidence" value="ECO:0007669"/>
    <property type="project" value="InterPro"/>
</dbReference>
<keyword evidence="2" id="KW-0547">Nucleotide-binding</keyword>
<keyword evidence="4" id="KW-0175">Coiled coil</keyword>
<feature type="domain" description="ABC transporter" evidence="5">
    <location>
        <begin position="5"/>
        <end position="235"/>
    </location>
</feature>
<dbReference type="InterPro" id="IPR003439">
    <property type="entry name" value="ABC_transporter-like_ATP-bd"/>
</dbReference>
<sequence>MPLSISLNHVSWALPDGTALFSDLNLQFAPHRTGLIGRNGTGKTTLLNLISGALSPASGSVSVNGSIGLLKQQLQSGPQETVADLFGISEALHILQKAEAGTASMEELAHADWTLESRVETALASMGLEIAADHPLAALSGGQITRCRLAALQFHDADFLLLDEPTNNLDADGREALGAFLAKWRKGAIIVSHDRALLEQMDGIVELTTLGASAFGGNYSFYKAQKALELAAAEQDLASAEKRIGELNRKIQSVAERKARKDGAGHRARAKRDQPKIALNAMRNKAENTLGENSVLASRLREDAEQQSKAAREKIEVLEPLSITIASCGIANGQRVLTAESLSIGYTADRPLLRDFSMVITGPERVAIKGANGSGKTTLLKTLVCNLPPLSGNCHLDPSARVLDQHVSLLDPELSVLENFRLLNPEQDENTCRAILARFLFRGEASTQQVKTLSGGMMLRAGLACVLGAAQPPKLLILDEPTNHLDLTTVEAIESALTTYNGALLVISHDATFLENIGVTREVVLGETVGV</sequence>
<reference evidence="7" key="1">
    <citation type="submission" date="2016-10" db="EMBL/GenBank/DDBJ databases">
        <authorList>
            <person name="Varghese N."/>
            <person name="Submissions S."/>
        </authorList>
    </citation>
    <scope>NUCLEOTIDE SEQUENCE [LARGE SCALE GENOMIC DNA]</scope>
    <source>
        <strain evidence="7">DSM 17465</strain>
    </source>
</reference>
<evidence type="ECO:0000256" key="2">
    <source>
        <dbReference type="ARBA" id="ARBA00022741"/>
    </source>
</evidence>
<dbReference type="CDD" id="cd03221">
    <property type="entry name" value="ABCF_EF-3"/>
    <property type="match status" value="2"/>
</dbReference>
<dbReference type="SMART" id="SM00382">
    <property type="entry name" value="AAA"/>
    <property type="match status" value="2"/>
</dbReference>
<dbReference type="PANTHER" id="PTHR19211">
    <property type="entry name" value="ATP-BINDING TRANSPORT PROTEIN-RELATED"/>
    <property type="match status" value="1"/>
</dbReference>
<evidence type="ECO:0000313" key="6">
    <source>
        <dbReference type="EMBL" id="SFU09958.1"/>
    </source>
</evidence>
<keyword evidence="1" id="KW-0677">Repeat</keyword>
<evidence type="ECO:0000256" key="4">
    <source>
        <dbReference type="SAM" id="Coils"/>
    </source>
</evidence>
<evidence type="ECO:0000259" key="5">
    <source>
        <dbReference type="PROSITE" id="PS50893"/>
    </source>
</evidence>
<dbReference type="PANTHER" id="PTHR19211:SF6">
    <property type="entry name" value="BLL7188 PROTEIN"/>
    <property type="match status" value="1"/>
</dbReference>
<protein>
    <submittedName>
        <fullName evidence="6">ATPase components of ABC transporters with duplicated ATPase domains</fullName>
    </submittedName>
</protein>
<dbReference type="GO" id="GO:0005524">
    <property type="term" value="F:ATP binding"/>
    <property type="evidence" value="ECO:0007669"/>
    <property type="project" value="UniProtKB-KW"/>
</dbReference>